<evidence type="ECO:0000313" key="2">
    <source>
        <dbReference type="EMBL" id="GBM56569.1"/>
    </source>
</evidence>
<name>A0A4Y2GUN3_ARAVE</name>
<organism evidence="2 3">
    <name type="scientific">Araneus ventricosus</name>
    <name type="common">Orbweaver spider</name>
    <name type="synonym">Epeira ventricosa</name>
    <dbReference type="NCBI Taxonomy" id="182803"/>
    <lineage>
        <taxon>Eukaryota</taxon>
        <taxon>Metazoa</taxon>
        <taxon>Ecdysozoa</taxon>
        <taxon>Arthropoda</taxon>
        <taxon>Chelicerata</taxon>
        <taxon>Arachnida</taxon>
        <taxon>Araneae</taxon>
        <taxon>Araneomorphae</taxon>
        <taxon>Entelegynae</taxon>
        <taxon>Araneoidea</taxon>
        <taxon>Araneidae</taxon>
        <taxon>Araneus</taxon>
    </lineage>
</organism>
<evidence type="ECO:0000313" key="3">
    <source>
        <dbReference type="Proteomes" id="UP000499080"/>
    </source>
</evidence>
<accession>A0A4Y2GUN3</accession>
<dbReference type="Proteomes" id="UP000499080">
    <property type="component" value="Unassembled WGS sequence"/>
</dbReference>
<dbReference type="AlphaFoldDB" id="A0A4Y2GUN3"/>
<feature type="region of interest" description="Disordered" evidence="1">
    <location>
        <begin position="1"/>
        <end position="22"/>
    </location>
</feature>
<dbReference type="EMBL" id="BGPR01001552">
    <property type="protein sequence ID" value="GBM56569.1"/>
    <property type="molecule type" value="Genomic_DNA"/>
</dbReference>
<keyword evidence="3" id="KW-1185">Reference proteome</keyword>
<protein>
    <submittedName>
        <fullName evidence="2">Uncharacterized protein</fullName>
    </submittedName>
</protein>
<comment type="caution">
    <text evidence="2">The sequence shown here is derived from an EMBL/GenBank/DDBJ whole genome shotgun (WGS) entry which is preliminary data.</text>
</comment>
<evidence type="ECO:0000256" key="1">
    <source>
        <dbReference type="SAM" id="MobiDB-lite"/>
    </source>
</evidence>
<proteinExistence type="predicted"/>
<gene>
    <name evidence="2" type="ORF">AVEN_89562_1</name>
</gene>
<reference evidence="2 3" key="1">
    <citation type="journal article" date="2019" name="Sci. Rep.">
        <title>Orb-weaving spider Araneus ventricosus genome elucidates the spidroin gene catalogue.</title>
        <authorList>
            <person name="Kono N."/>
            <person name="Nakamura H."/>
            <person name="Ohtoshi R."/>
            <person name="Moran D.A.P."/>
            <person name="Shinohara A."/>
            <person name="Yoshida Y."/>
            <person name="Fujiwara M."/>
            <person name="Mori M."/>
            <person name="Tomita M."/>
            <person name="Arakawa K."/>
        </authorList>
    </citation>
    <scope>NUCLEOTIDE SEQUENCE [LARGE SCALE GENOMIC DNA]</scope>
</reference>
<sequence length="177" mass="19982">MTRATPELAHPLQTSEPHQREGAIDPIHDRSLVESGFEPGALRFRGRQFSTKPKRTHFSLKRYKKRYRSSDIVAKKAVPGPSHLGDKSLAVLRTLRFFLFISREKKQCQNSVSAPLQPYRKATMHAAHAQVAAMYSAEPCYQSVSVANLADKSSDFDLVLDFFPSEMVTPPPKKKQE</sequence>